<reference evidence="1 2" key="2">
    <citation type="journal article" date="2020" name="Int. J. Syst. Evol. Microbiol.">
        <title>Leptospira yasudae sp. nov. and Leptospira stimsonii sp. nov., two new species of the pathogenic group isolated from environmental sources.</title>
        <authorList>
            <person name="Casanovas-Massana A."/>
            <person name="Hamond C."/>
            <person name="Santos L.A."/>
            <person name="de Oliveira D."/>
            <person name="Hacker K.P."/>
            <person name="Balassiano I."/>
            <person name="Costa F."/>
            <person name="Medeiros M.A."/>
            <person name="Reis M.G."/>
            <person name="Ko A.I."/>
            <person name="Wunder E.A."/>
        </authorList>
    </citation>
    <scope>NUCLEOTIDE SEQUENCE [LARGE SCALE GENOMIC DNA]</scope>
    <source>
        <strain evidence="1 2">B21</strain>
    </source>
</reference>
<keyword evidence="2" id="KW-1185">Reference proteome</keyword>
<dbReference type="EMBL" id="QHCR01000007">
    <property type="protein sequence ID" value="RHX78626.1"/>
    <property type="molecule type" value="Genomic_DNA"/>
</dbReference>
<dbReference type="Gene3D" id="2.40.10.120">
    <property type="match status" value="1"/>
</dbReference>
<dbReference type="InterPro" id="IPR009003">
    <property type="entry name" value="Peptidase_S1_PA"/>
</dbReference>
<evidence type="ECO:0000313" key="1">
    <source>
        <dbReference type="EMBL" id="RHX78626.1"/>
    </source>
</evidence>
<dbReference type="Pfam" id="PF13365">
    <property type="entry name" value="Trypsin_2"/>
    <property type="match status" value="1"/>
</dbReference>
<gene>
    <name evidence="1" type="ORF">DLM77_16205</name>
</gene>
<organism evidence="1 2">
    <name type="scientific">Leptospira yasudae</name>
    <dbReference type="NCBI Taxonomy" id="2202201"/>
    <lineage>
        <taxon>Bacteria</taxon>
        <taxon>Pseudomonadati</taxon>
        <taxon>Spirochaetota</taxon>
        <taxon>Spirochaetia</taxon>
        <taxon>Leptospirales</taxon>
        <taxon>Leptospiraceae</taxon>
        <taxon>Leptospira</taxon>
    </lineage>
</organism>
<name>A0ABX9M030_9LEPT</name>
<comment type="caution">
    <text evidence="1">The sequence shown here is derived from an EMBL/GenBank/DDBJ whole genome shotgun (WGS) entry which is preliminary data.</text>
</comment>
<evidence type="ECO:0008006" key="3">
    <source>
        <dbReference type="Google" id="ProtNLM"/>
    </source>
</evidence>
<dbReference type="Proteomes" id="UP000285569">
    <property type="component" value="Unassembled WGS sequence"/>
</dbReference>
<dbReference type="SUPFAM" id="SSF50494">
    <property type="entry name" value="Trypsin-like serine proteases"/>
    <property type="match status" value="1"/>
</dbReference>
<proteinExistence type="predicted"/>
<evidence type="ECO:0000313" key="2">
    <source>
        <dbReference type="Proteomes" id="UP000285569"/>
    </source>
</evidence>
<sequence>MLLRKNLFPLYNTLVFILSLLHCGQPAKESLGKWDDKKNRSVLIYRDKNLAPLGTGCVIGNNLILTAEHLLRDLYDETFVSYNAKDFYKVTLLKVEKKFDLASLQLKENSDVFPTEALDFVDRSELSEGLKVFSWTGAYGGTPGIYFGYISHVNRIQFDPSYPSIPFIQVNQIAFPGASGACVFLENGKAIGMVRSSIGINEGSQVGLIIPYGYIKVFLR</sequence>
<accession>A0ABX9M030</accession>
<protein>
    <recommendedName>
        <fullName evidence="3">Serine protease</fullName>
    </recommendedName>
</protein>
<reference evidence="2" key="1">
    <citation type="submission" date="2018-05" db="EMBL/GenBank/DDBJ databases">
        <title>Leptospira yasudae sp. nov. and Leptospira stimsonii sp. nov., two pathogenic species of the genus Leptospira isolated from environmental sources.</title>
        <authorList>
            <person name="Casanovas-Massana A."/>
            <person name="Hamond C."/>
            <person name="Santos L.A."/>
            <person name="Hacker K.P."/>
            <person name="Balassiano I."/>
            <person name="Medeiros M.A."/>
            <person name="Reis M.G."/>
            <person name="Ko A.I."/>
            <person name="Wunder E.A."/>
        </authorList>
    </citation>
    <scope>NUCLEOTIDE SEQUENCE [LARGE SCALE GENOMIC DNA]</scope>
    <source>
        <strain evidence="2">B21</strain>
    </source>
</reference>